<dbReference type="Proteomes" id="UP000326837">
    <property type="component" value="Chromosome"/>
</dbReference>
<sequence>MDFLVDAAALCFFLGAGGDLYVTAFIGQISQLIFLVLWMRFWEAKAVQSLGGTLPRLRSTAPPCNLFSTDGLVLRNAPLIAIGVVLVVSPFLLPVAVGGVVYARRTFLRSSGRSAGSVDYHPAPGEESAVAREAMHSVVDSKRLWVYRMSIAISMVAVRVIFSALDELGWLWRQSANRDVSGAGDVEGAEGAANNARPVEEPRNRLHLRSALTETIDKSKPQLVDGCRSHQFGARVWLPAAAGDVHVSLPAMCSSRGVFARDVTSHETLHCFQHACHGILHSEFHGTMKAVCRAYVELEACLLGSPVLFWIAGGVTIQALLATVQHAATAEPVWMSLSLVATAIILVVWGERIEWSGGSGQEMARG</sequence>
<organism evidence="2 3">
    <name type="scientific">Lacipirellula parvula</name>
    <dbReference type="NCBI Taxonomy" id="2650471"/>
    <lineage>
        <taxon>Bacteria</taxon>
        <taxon>Pseudomonadati</taxon>
        <taxon>Planctomycetota</taxon>
        <taxon>Planctomycetia</taxon>
        <taxon>Pirellulales</taxon>
        <taxon>Lacipirellulaceae</taxon>
        <taxon>Lacipirellula</taxon>
    </lineage>
</organism>
<dbReference type="KEGG" id="lpav:PLANPX_6185"/>
<protein>
    <submittedName>
        <fullName evidence="2">Uncharacterized protein</fullName>
    </submittedName>
</protein>
<feature type="transmembrane region" description="Helical" evidence="1">
    <location>
        <begin position="333"/>
        <end position="350"/>
    </location>
</feature>
<name>A0A5K7XNT7_9BACT</name>
<reference evidence="3" key="1">
    <citation type="submission" date="2019-10" db="EMBL/GenBank/DDBJ databases">
        <title>Lacipirellula parvula gen. nov., sp. nov., representing a lineage of planctomycetes widespread in freshwater anoxic habitats, and description of the family Lacipirellulaceae.</title>
        <authorList>
            <person name="Dedysh S.N."/>
            <person name="Kulichevskaya I.S."/>
            <person name="Beletsky A.V."/>
            <person name="Rakitin A.L."/>
            <person name="Mardanov A.V."/>
            <person name="Ivanova A.A."/>
            <person name="Saltykova V.X."/>
            <person name="Rijpstra W.I.C."/>
            <person name="Sinninghe Damste J.S."/>
            <person name="Ravin N.V."/>
        </authorList>
    </citation>
    <scope>NUCLEOTIDE SEQUENCE [LARGE SCALE GENOMIC DNA]</scope>
    <source>
        <strain evidence="3">PX69</strain>
    </source>
</reference>
<keyword evidence="1" id="KW-1133">Transmembrane helix</keyword>
<evidence type="ECO:0000313" key="2">
    <source>
        <dbReference type="EMBL" id="BBO36573.1"/>
    </source>
</evidence>
<keyword evidence="1" id="KW-0812">Transmembrane</keyword>
<accession>A0A5K7XNT7</accession>
<gene>
    <name evidence="2" type="ORF">PLANPX_6185</name>
</gene>
<keyword evidence="1" id="KW-0472">Membrane</keyword>
<evidence type="ECO:0000313" key="3">
    <source>
        <dbReference type="Proteomes" id="UP000326837"/>
    </source>
</evidence>
<dbReference type="EMBL" id="AP021861">
    <property type="protein sequence ID" value="BBO36573.1"/>
    <property type="molecule type" value="Genomic_DNA"/>
</dbReference>
<evidence type="ECO:0000256" key="1">
    <source>
        <dbReference type="SAM" id="Phobius"/>
    </source>
</evidence>
<keyword evidence="3" id="KW-1185">Reference proteome</keyword>
<feature type="transmembrane region" description="Helical" evidence="1">
    <location>
        <begin position="79"/>
        <end position="103"/>
    </location>
</feature>
<feature type="transmembrane region" description="Helical" evidence="1">
    <location>
        <begin position="298"/>
        <end position="321"/>
    </location>
</feature>
<proteinExistence type="predicted"/>
<dbReference type="AlphaFoldDB" id="A0A5K7XNT7"/>